<dbReference type="AlphaFoldDB" id="A0A1I5FDU6"/>
<evidence type="ECO:0000259" key="2">
    <source>
        <dbReference type="Pfam" id="PF18962"/>
    </source>
</evidence>
<dbReference type="Proteomes" id="UP000199564">
    <property type="component" value="Unassembled WGS sequence"/>
</dbReference>
<feature type="domain" description="Secretion system C-terminal sorting" evidence="2">
    <location>
        <begin position="160"/>
        <end position="236"/>
    </location>
</feature>
<evidence type="ECO:0000313" key="3">
    <source>
        <dbReference type="EMBL" id="SFO21902.1"/>
    </source>
</evidence>
<organism evidence="3 4">
    <name type="scientific">Algoriphagus ornithinivorans</name>
    <dbReference type="NCBI Taxonomy" id="226506"/>
    <lineage>
        <taxon>Bacteria</taxon>
        <taxon>Pseudomonadati</taxon>
        <taxon>Bacteroidota</taxon>
        <taxon>Cytophagia</taxon>
        <taxon>Cytophagales</taxon>
        <taxon>Cyclobacteriaceae</taxon>
        <taxon>Algoriphagus</taxon>
    </lineage>
</organism>
<evidence type="ECO:0000256" key="1">
    <source>
        <dbReference type="SAM" id="SignalP"/>
    </source>
</evidence>
<dbReference type="RefSeq" id="WP_091652931.1">
    <property type="nucleotide sequence ID" value="NZ_FOVW01000004.1"/>
</dbReference>
<dbReference type="Pfam" id="PF18962">
    <property type="entry name" value="Por_Secre_tail"/>
    <property type="match status" value="1"/>
</dbReference>
<gene>
    <name evidence="3" type="ORF">SAMN04488519_104342</name>
</gene>
<feature type="chain" id="PRO_5011722484" evidence="1">
    <location>
        <begin position="22"/>
        <end position="238"/>
    </location>
</feature>
<evidence type="ECO:0000313" key="4">
    <source>
        <dbReference type="Proteomes" id="UP000199564"/>
    </source>
</evidence>
<accession>A0A1I5FDU6</accession>
<keyword evidence="4" id="KW-1185">Reference proteome</keyword>
<keyword evidence="1" id="KW-0732">Signal</keyword>
<feature type="signal peptide" evidence="1">
    <location>
        <begin position="1"/>
        <end position="21"/>
    </location>
</feature>
<dbReference type="InterPro" id="IPR026444">
    <property type="entry name" value="Secre_tail"/>
</dbReference>
<sequence>MKNFLKLFAWLVLAFPLFSEAQQVHVLSESLDFSGSIGTSQRKTVILQNESDKTKTFFLKNLVGNIGSSQKMKVCIGEQCYDAKRDLAKIKLTLKPGEIVTDFYLDFEMGIAETRGSFDLVFVNVDNLRESFLVEAEYNVNNPNKKADGFDYEDLTLSDVYPNPSNRIAQLDYDIKNEKAKAKITINSFIGNPVAEYELDPERNTLVINVSDFNPGVYFYTLFVNNKNIVTKKLVVKK</sequence>
<dbReference type="EMBL" id="FOVW01000004">
    <property type="protein sequence ID" value="SFO21902.1"/>
    <property type="molecule type" value="Genomic_DNA"/>
</dbReference>
<name>A0A1I5FDU6_9BACT</name>
<dbReference type="NCBIfam" id="TIGR04183">
    <property type="entry name" value="Por_Secre_tail"/>
    <property type="match status" value="1"/>
</dbReference>
<dbReference type="STRING" id="226506.SAMN04488519_104342"/>
<protein>
    <submittedName>
        <fullName evidence="3">Por secretion system C-terminal sorting domain-containing protein</fullName>
    </submittedName>
</protein>
<reference evidence="4" key="1">
    <citation type="submission" date="2016-10" db="EMBL/GenBank/DDBJ databases">
        <authorList>
            <person name="Varghese N."/>
            <person name="Submissions S."/>
        </authorList>
    </citation>
    <scope>NUCLEOTIDE SEQUENCE [LARGE SCALE GENOMIC DNA]</scope>
    <source>
        <strain evidence="4">DSM 15282</strain>
    </source>
</reference>
<proteinExistence type="predicted"/>